<gene>
    <name evidence="1" type="ORF">S03H2_71081</name>
</gene>
<name>X1LYS3_9ZZZZ</name>
<feature type="non-terminal residue" evidence="1">
    <location>
        <position position="65"/>
    </location>
</feature>
<evidence type="ECO:0000313" key="1">
    <source>
        <dbReference type="EMBL" id="GAH99288.1"/>
    </source>
</evidence>
<dbReference type="AlphaFoldDB" id="X1LYS3"/>
<organism evidence="1">
    <name type="scientific">marine sediment metagenome</name>
    <dbReference type="NCBI Taxonomy" id="412755"/>
    <lineage>
        <taxon>unclassified sequences</taxon>
        <taxon>metagenomes</taxon>
        <taxon>ecological metagenomes</taxon>
    </lineage>
</organism>
<protein>
    <submittedName>
        <fullName evidence="1">Uncharacterized protein</fullName>
    </submittedName>
</protein>
<proteinExistence type="predicted"/>
<sequence length="65" mass="7515">MDQSWYCSYDPNGATDLHIVVYDKSYWHLLHRKDNLGPIYSDYDYVYDCDTEELTGGPAPPPIEA</sequence>
<comment type="caution">
    <text evidence="1">The sequence shown here is derived from an EMBL/GenBank/DDBJ whole genome shotgun (WGS) entry which is preliminary data.</text>
</comment>
<dbReference type="EMBL" id="BARU01047435">
    <property type="protein sequence ID" value="GAH99288.1"/>
    <property type="molecule type" value="Genomic_DNA"/>
</dbReference>
<accession>X1LYS3</accession>
<reference evidence="1" key="1">
    <citation type="journal article" date="2014" name="Front. Microbiol.">
        <title>High frequency of phylogenetically diverse reductive dehalogenase-homologous genes in deep subseafloor sedimentary metagenomes.</title>
        <authorList>
            <person name="Kawai M."/>
            <person name="Futagami T."/>
            <person name="Toyoda A."/>
            <person name="Takaki Y."/>
            <person name="Nishi S."/>
            <person name="Hori S."/>
            <person name="Arai W."/>
            <person name="Tsubouchi T."/>
            <person name="Morono Y."/>
            <person name="Uchiyama I."/>
            <person name="Ito T."/>
            <person name="Fujiyama A."/>
            <person name="Inagaki F."/>
            <person name="Takami H."/>
        </authorList>
    </citation>
    <scope>NUCLEOTIDE SEQUENCE</scope>
    <source>
        <strain evidence="1">Expedition CK06-06</strain>
    </source>
</reference>